<reference evidence="4 5" key="1">
    <citation type="submission" date="2023-10" db="EMBL/GenBank/DDBJ databases">
        <title>Comparative genomics analysis reveals potential genetic determinants of host preference in Cryptosporidium xiaoi.</title>
        <authorList>
            <person name="Xiao L."/>
            <person name="Li J."/>
        </authorList>
    </citation>
    <scope>NUCLEOTIDE SEQUENCE [LARGE SCALE GENOMIC DNA]</scope>
    <source>
        <strain evidence="4 5">52996</strain>
    </source>
</reference>
<dbReference type="SUPFAM" id="SSF56801">
    <property type="entry name" value="Acetyl-CoA synthetase-like"/>
    <property type="match status" value="1"/>
</dbReference>
<evidence type="ECO:0000259" key="3">
    <source>
        <dbReference type="Pfam" id="PF00501"/>
    </source>
</evidence>
<dbReference type="PANTHER" id="PTHR43272:SF33">
    <property type="entry name" value="AMP-BINDING DOMAIN-CONTAINING PROTEIN-RELATED"/>
    <property type="match status" value="1"/>
</dbReference>
<proteinExistence type="predicted"/>
<sequence>MGNVNSESLSKDTDEYEYVYSYPIPGTGDDRSTEIRRCKNSMNTELVSNFKNKVENCWEMLLHGKEVSNDGDFLGYRTRNDDGALGEYSFVKFSHVIEKAQEIGSGLIDVIGYDTESYDHSDLKLRCVAIFSKNTVNWSITEHACNAYNFTSVPLYDVLGESGLVYILNMTKTKVVFCSLICAKKLFPLMNKINSVKLLVMLDNDSGSLENIPEYMNNKVKIIDFNELSRIGKKKLKKPSPGVLDSIHSIHYTSGTTGVPKGVILPNKSWIACCSGFLEGGQLGRKDTGLSSSDYHISYLPLAHIFERTVHLVFSYIGGKIGFYSGDPQNLVGDIQKLKPTIFVAVPRVLSRIHDNVMINLEKKSKAVQALFRFALKQKERGNSSSHALWDFVVFNKIKDIMGGRLRVILCGAAPLDKTILTRIRCFTCAYCLEGYGMTELLPTLMPEITDTAIQTLGGPSPSFEFKLVSIPEMGYDVKHETPTGELLLRGPPTFIGYFGNPEETKAVICEEGWVRTGDVCQLLPNGGLRIIDRRKNIFKLSQGEYIAPEKLESIFTSSCELICQALVVGRSNENSLVAIFVLDHDFTMNFARNQQLGNDIKFSDLENHPAIINKVKSDLLVAEKQNNILGYEKIKAFRCITTPFTVENELLTPTFKVVRYKAIKKFDNIIDELYKSIK</sequence>
<dbReference type="EMBL" id="JAWDEY010000036">
    <property type="protein sequence ID" value="KAK6587807.1"/>
    <property type="molecule type" value="Genomic_DNA"/>
</dbReference>
<dbReference type="GO" id="GO:0004467">
    <property type="term" value="F:long-chain fatty acid-CoA ligase activity"/>
    <property type="evidence" value="ECO:0007669"/>
    <property type="project" value="TreeGrafter"/>
</dbReference>
<comment type="caution">
    <text evidence="4">The sequence shown here is derived from an EMBL/GenBank/DDBJ whole genome shotgun (WGS) entry which is preliminary data.</text>
</comment>
<dbReference type="Proteomes" id="UP001311799">
    <property type="component" value="Unassembled WGS sequence"/>
</dbReference>
<feature type="domain" description="AMP-dependent synthetase/ligase" evidence="3">
    <location>
        <begin position="127"/>
        <end position="499"/>
    </location>
</feature>
<evidence type="ECO:0000256" key="1">
    <source>
        <dbReference type="ARBA" id="ARBA00022741"/>
    </source>
</evidence>
<dbReference type="InterPro" id="IPR000873">
    <property type="entry name" value="AMP-dep_synth/lig_dom"/>
</dbReference>
<dbReference type="PROSITE" id="PS00455">
    <property type="entry name" value="AMP_BINDING"/>
    <property type="match status" value="1"/>
</dbReference>
<evidence type="ECO:0000313" key="4">
    <source>
        <dbReference type="EMBL" id="KAK6587807.1"/>
    </source>
</evidence>
<keyword evidence="2" id="KW-0067">ATP-binding</keyword>
<dbReference type="Gene3D" id="3.40.50.12780">
    <property type="entry name" value="N-terminal domain of ligase-like"/>
    <property type="match status" value="1"/>
</dbReference>
<evidence type="ECO:0000256" key="2">
    <source>
        <dbReference type="ARBA" id="ARBA00022840"/>
    </source>
</evidence>
<keyword evidence="5" id="KW-1185">Reference proteome</keyword>
<dbReference type="InterPro" id="IPR020845">
    <property type="entry name" value="AMP-binding_CS"/>
</dbReference>
<protein>
    <submittedName>
        <fullName evidence="4">Acyl-synthetase</fullName>
    </submittedName>
</protein>
<name>A0AAV9XT57_9CRYT</name>
<dbReference type="InterPro" id="IPR042099">
    <property type="entry name" value="ANL_N_sf"/>
</dbReference>
<dbReference type="GO" id="GO:0005524">
    <property type="term" value="F:ATP binding"/>
    <property type="evidence" value="ECO:0007669"/>
    <property type="project" value="UniProtKB-KW"/>
</dbReference>
<dbReference type="PANTHER" id="PTHR43272">
    <property type="entry name" value="LONG-CHAIN-FATTY-ACID--COA LIGASE"/>
    <property type="match status" value="1"/>
</dbReference>
<keyword evidence="1" id="KW-0547">Nucleotide-binding</keyword>
<dbReference type="GO" id="GO:0016020">
    <property type="term" value="C:membrane"/>
    <property type="evidence" value="ECO:0007669"/>
    <property type="project" value="TreeGrafter"/>
</dbReference>
<dbReference type="AlphaFoldDB" id="A0AAV9XT57"/>
<evidence type="ECO:0000313" key="5">
    <source>
        <dbReference type="Proteomes" id="UP001311799"/>
    </source>
</evidence>
<dbReference type="Pfam" id="PF00501">
    <property type="entry name" value="AMP-binding"/>
    <property type="match status" value="1"/>
</dbReference>
<organism evidence="4 5">
    <name type="scientific">Cryptosporidium xiaoi</name>
    <dbReference type="NCBI Taxonomy" id="659607"/>
    <lineage>
        <taxon>Eukaryota</taxon>
        <taxon>Sar</taxon>
        <taxon>Alveolata</taxon>
        <taxon>Apicomplexa</taxon>
        <taxon>Conoidasida</taxon>
        <taxon>Coccidia</taxon>
        <taxon>Eucoccidiorida</taxon>
        <taxon>Eimeriorina</taxon>
        <taxon>Cryptosporidiidae</taxon>
        <taxon>Cryptosporidium</taxon>
    </lineage>
</organism>
<dbReference type="GO" id="GO:0005783">
    <property type="term" value="C:endoplasmic reticulum"/>
    <property type="evidence" value="ECO:0007669"/>
    <property type="project" value="TreeGrafter"/>
</dbReference>
<accession>A0AAV9XT57</accession>
<gene>
    <name evidence="4" type="ORF">RS030_81179</name>
</gene>